<evidence type="ECO:0000313" key="2">
    <source>
        <dbReference type="Proteomes" id="UP000694701"/>
    </source>
</evidence>
<protein>
    <submittedName>
        <fullName evidence="1">Uncharacterized protein</fullName>
    </submittedName>
</protein>
<evidence type="ECO:0000313" key="1">
    <source>
        <dbReference type="Ensembl" id="ENSCCRP00020054681.1"/>
    </source>
</evidence>
<dbReference type="Proteomes" id="UP000694701">
    <property type="component" value="Unplaced"/>
</dbReference>
<name>A0A8C2FG38_CYPCA</name>
<proteinExistence type="predicted"/>
<accession>A0A8C2FG38</accession>
<sequence>MSVPAFIDITEEDQASELRAYLKSKGAEISEENSEGGLHVDLAQIIEACDVCLKDDDKGVTEPTFMRDLNHSHCCSKVWDQEDLDFFFKDVSSWLHLFKKRQKKKKQ</sequence>
<reference evidence="1" key="1">
    <citation type="submission" date="2025-08" db="UniProtKB">
        <authorList>
            <consortium name="Ensembl"/>
        </authorList>
    </citation>
    <scope>IDENTIFICATION</scope>
</reference>
<dbReference type="Ensembl" id="ENSCCRT00020059965.1">
    <property type="protein sequence ID" value="ENSCCRP00020054681.1"/>
    <property type="gene ID" value="ENSCCRG00020025142.1"/>
</dbReference>
<organism evidence="1 2">
    <name type="scientific">Cyprinus carpio</name>
    <name type="common">Common carp</name>
    <dbReference type="NCBI Taxonomy" id="7962"/>
    <lineage>
        <taxon>Eukaryota</taxon>
        <taxon>Metazoa</taxon>
        <taxon>Chordata</taxon>
        <taxon>Craniata</taxon>
        <taxon>Vertebrata</taxon>
        <taxon>Euteleostomi</taxon>
        <taxon>Actinopterygii</taxon>
        <taxon>Neopterygii</taxon>
        <taxon>Teleostei</taxon>
        <taxon>Ostariophysi</taxon>
        <taxon>Cypriniformes</taxon>
        <taxon>Cyprinidae</taxon>
        <taxon>Cyprininae</taxon>
        <taxon>Cyprinus</taxon>
    </lineage>
</organism>
<dbReference type="AlphaFoldDB" id="A0A8C2FG38"/>